<evidence type="ECO:0000313" key="1">
    <source>
        <dbReference type="EMBL" id="KAI8426412.1"/>
    </source>
</evidence>
<dbReference type="Proteomes" id="UP001064048">
    <property type="component" value="Chromosome 8"/>
</dbReference>
<gene>
    <name evidence="1" type="ORF">MSG28_005255</name>
</gene>
<evidence type="ECO:0000313" key="2">
    <source>
        <dbReference type="Proteomes" id="UP001064048"/>
    </source>
</evidence>
<sequence>MVRFWWMFVLFAKTASASDNELPDSEPGKESRFLPLFEVKRFDSRPGLGPGGLPPLTTVPIAGERCSQRLESALDQLKRRKRNQPKTLDTPLVSLSSLSAVVIAWDNALSDWSQLWTLDTSLSTVAFSGNKRSGWNQSWTNSIDERVSKSIHLVGHLDTPLVSLSSVTTVSMAENDSAAEVSSGSAEATK</sequence>
<organism evidence="1 2">
    <name type="scientific">Choristoneura fumiferana</name>
    <name type="common">Spruce budworm moth</name>
    <name type="synonym">Archips fumiferana</name>
    <dbReference type="NCBI Taxonomy" id="7141"/>
    <lineage>
        <taxon>Eukaryota</taxon>
        <taxon>Metazoa</taxon>
        <taxon>Ecdysozoa</taxon>
        <taxon>Arthropoda</taxon>
        <taxon>Hexapoda</taxon>
        <taxon>Insecta</taxon>
        <taxon>Pterygota</taxon>
        <taxon>Neoptera</taxon>
        <taxon>Endopterygota</taxon>
        <taxon>Lepidoptera</taxon>
        <taxon>Glossata</taxon>
        <taxon>Ditrysia</taxon>
        <taxon>Tortricoidea</taxon>
        <taxon>Tortricidae</taxon>
        <taxon>Tortricinae</taxon>
        <taxon>Choristoneura</taxon>
    </lineage>
</organism>
<accession>A0ACC0JQJ6</accession>
<dbReference type="EMBL" id="CM046108">
    <property type="protein sequence ID" value="KAI8426412.1"/>
    <property type="molecule type" value="Genomic_DNA"/>
</dbReference>
<proteinExistence type="predicted"/>
<reference evidence="1 2" key="1">
    <citation type="journal article" date="2022" name="Genome Biol. Evol.">
        <title>The Spruce Budworm Genome: Reconstructing the Evolutionary History of Antifreeze Proteins.</title>
        <authorList>
            <person name="Beliveau C."/>
            <person name="Gagne P."/>
            <person name="Picq S."/>
            <person name="Vernygora O."/>
            <person name="Keeling C.I."/>
            <person name="Pinkney K."/>
            <person name="Doucet D."/>
            <person name="Wen F."/>
            <person name="Johnston J.S."/>
            <person name="Maaroufi H."/>
            <person name="Boyle B."/>
            <person name="Laroche J."/>
            <person name="Dewar K."/>
            <person name="Juretic N."/>
            <person name="Blackburn G."/>
            <person name="Nisole A."/>
            <person name="Brunet B."/>
            <person name="Brandao M."/>
            <person name="Lumley L."/>
            <person name="Duan J."/>
            <person name="Quan G."/>
            <person name="Lucarotti C.J."/>
            <person name="Roe A.D."/>
            <person name="Sperling F.A.H."/>
            <person name="Levesque R.C."/>
            <person name="Cusson M."/>
        </authorList>
    </citation>
    <scope>NUCLEOTIDE SEQUENCE [LARGE SCALE GENOMIC DNA]</scope>
    <source>
        <strain evidence="1">Glfc:IPQL:Cfum</strain>
    </source>
</reference>
<keyword evidence="2" id="KW-1185">Reference proteome</keyword>
<comment type="caution">
    <text evidence="1">The sequence shown here is derived from an EMBL/GenBank/DDBJ whole genome shotgun (WGS) entry which is preliminary data.</text>
</comment>
<name>A0ACC0JQJ6_CHOFU</name>
<protein>
    <submittedName>
        <fullName evidence="1">Uncharacterized protein</fullName>
    </submittedName>
</protein>